<evidence type="ECO:0000313" key="13">
    <source>
        <dbReference type="Proteomes" id="UP000714817"/>
    </source>
</evidence>
<dbReference type="Pfam" id="PF00768">
    <property type="entry name" value="Peptidase_S11"/>
    <property type="match status" value="1"/>
</dbReference>
<evidence type="ECO:0000256" key="9">
    <source>
        <dbReference type="RuleBase" id="RU004016"/>
    </source>
</evidence>
<feature type="active site" description="Acyl-ester intermediate" evidence="7">
    <location>
        <position position="127"/>
    </location>
</feature>
<feature type="active site" evidence="7">
    <location>
        <position position="182"/>
    </location>
</feature>
<keyword evidence="12" id="KW-0645">Protease</keyword>
<keyword evidence="6" id="KW-0961">Cell wall biogenesis/degradation</keyword>
<feature type="domain" description="Peptidase S11 D-alanyl-D-alanine carboxypeptidase A N-terminal" evidence="11">
    <location>
        <begin position="92"/>
        <end position="326"/>
    </location>
</feature>
<dbReference type="GO" id="GO:0009252">
    <property type="term" value="P:peptidoglycan biosynthetic process"/>
    <property type="evidence" value="ECO:0007669"/>
    <property type="project" value="UniProtKB-KW"/>
</dbReference>
<dbReference type="Gene3D" id="3.40.710.10">
    <property type="entry name" value="DD-peptidase/beta-lactamase superfamily"/>
    <property type="match status" value="1"/>
</dbReference>
<evidence type="ECO:0000313" key="12">
    <source>
        <dbReference type="EMBL" id="MCA9302031.1"/>
    </source>
</evidence>
<evidence type="ECO:0000256" key="3">
    <source>
        <dbReference type="ARBA" id="ARBA00022801"/>
    </source>
</evidence>
<organism evidence="12 13">
    <name type="scientific">candidate division WWE3 bacterium</name>
    <dbReference type="NCBI Taxonomy" id="2053526"/>
    <lineage>
        <taxon>Bacteria</taxon>
        <taxon>Katanobacteria</taxon>
    </lineage>
</organism>
<reference evidence="12" key="1">
    <citation type="submission" date="2020-04" db="EMBL/GenBank/DDBJ databases">
        <authorList>
            <person name="Zhang T."/>
        </authorList>
    </citation>
    <scope>NUCLEOTIDE SEQUENCE</scope>
    <source>
        <strain evidence="12">HKST-UBA80</strain>
    </source>
</reference>
<keyword evidence="4" id="KW-0133">Cell shape</keyword>
<dbReference type="GO" id="GO:0008360">
    <property type="term" value="P:regulation of cell shape"/>
    <property type="evidence" value="ECO:0007669"/>
    <property type="project" value="UniProtKB-KW"/>
</dbReference>
<evidence type="ECO:0000256" key="4">
    <source>
        <dbReference type="ARBA" id="ARBA00022960"/>
    </source>
</evidence>
<dbReference type="PRINTS" id="PR00725">
    <property type="entry name" value="DADACBPTASE1"/>
</dbReference>
<dbReference type="PANTHER" id="PTHR21581">
    <property type="entry name" value="D-ALANYL-D-ALANINE CARBOXYPEPTIDASE"/>
    <property type="match status" value="1"/>
</dbReference>
<evidence type="ECO:0000256" key="2">
    <source>
        <dbReference type="ARBA" id="ARBA00022729"/>
    </source>
</evidence>
<dbReference type="GO" id="GO:0006508">
    <property type="term" value="P:proteolysis"/>
    <property type="evidence" value="ECO:0007669"/>
    <property type="project" value="InterPro"/>
</dbReference>
<keyword evidence="10" id="KW-0472">Membrane</keyword>
<evidence type="ECO:0000256" key="10">
    <source>
        <dbReference type="SAM" id="Phobius"/>
    </source>
</evidence>
<dbReference type="Proteomes" id="UP000714817">
    <property type="component" value="Unassembled WGS sequence"/>
</dbReference>
<feature type="active site" description="Proton acceptor" evidence="7">
    <location>
        <position position="130"/>
    </location>
</feature>
<evidence type="ECO:0000259" key="11">
    <source>
        <dbReference type="Pfam" id="PF00768"/>
    </source>
</evidence>
<keyword evidence="10" id="KW-0812">Transmembrane</keyword>
<feature type="transmembrane region" description="Helical" evidence="10">
    <location>
        <begin position="36"/>
        <end position="57"/>
    </location>
</feature>
<dbReference type="InterPro" id="IPR018044">
    <property type="entry name" value="Peptidase_S11"/>
</dbReference>
<protein>
    <submittedName>
        <fullName evidence="12">D-alanyl-D-alanine carboxypeptidase</fullName>
    </submittedName>
</protein>
<proteinExistence type="inferred from homology"/>
<dbReference type="GO" id="GO:0071555">
    <property type="term" value="P:cell wall organization"/>
    <property type="evidence" value="ECO:0007669"/>
    <property type="project" value="UniProtKB-KW"/>
</dbReference>
<feature type="binding site" evidence="8">
    <location>
        <position position="297"/>
    </location>
    <ligand>
        <name>substrate</name>
    </ligand>
</feature>
<comment type="similarity">
    <text evidence="1 9">Belongs to the peptidase S11 family.</text>
</comment>
<dbReference type="PANTHER" id="PTHR21581:SF6">
    <property type="entry name" value="TRAFFICKING PROTEIN PARTICLE COMPLEX SUBUNIT 12"/>
    <property type="match status" value="1"/>
</dbReference>
<keyword evidence="5" id="KW-0573">Peptidoglycan synthesis</keyword>
<dbReference type="InterPro" id="IPR001967">
    <property type="entry name" value="Peptidase_S11_N"/>
</dbReference>
<keyword evidence="10" id="KW-1133">Transmembrane helix</keyword>
<sequence length="346" mass="38278">MFEQLIIIPILIVLSTLKFLDYNYSSNTTYKFSRFGFLLLAIFFAVFVIIPLGGSIGRITDYLLVTNYNSAYNYSFGDKQLFQSSLPKRINNAAVPEISALAYIIVDKNTQTILSEKNSMQKLPPASTTKMMTALTAYDLYDLDSMLLVPATCTRGDNQKAGFQAGDYVSVRDLFFSLLVSSSGDAACALASGFVNTLGGEQLITYDKFIDLMNLKAASLNLDDTVFSNPIGLDDANGNHVSSAWDLYLLSVELTKNTLFKQIVQTKEYVLYLSNKKVIMTNTNKLLFDVEGTVGIKTGTTAGAGEVLVYEYNKDSTNIVIVVMGSSDRFTDTKNLLEWVISSYKF</sequence>
<reference evidence="12" key="2">
    <citation type="journal article" date="2021" name="Microbiome">
        <title>Successional dynamics and alternative stable states in a saline activated sludge microbial community over 9 years.</title>
        <authorList>
            <person name="Wang Y."/>
            <person name="Ye J."/>
            <person name="Ju F."/>
            <person name="Liu L."/>
            <person name="Boyd J.A."/>
            <person name="Deng Y."/>
            <person name="Parks D.H."/>
            <person name="Jiang X."/>
            <person name="Yin X."/>
            <person name="Woodcroft B.J."/>
            <person name="Tyson G.W."/>
            <person name="Hugenholtz P."/>
            <person name="Polz M.F."/>
            <person name="Zhang T."/>
        </authorList>
    </citation>
    <scope>NUCLEOTIDE SEQUENCE</scope>
    <source>
        <strain evidence="12">HKST-UBA80</strain>
    </source>
</reference>
<evidence type="ECO:0000256" key="6">
    <source>
        <dbReference type="ARBA" id="ARBA00023316"/>
    </source>
</evidence>
<dbReference type="AlphaFoldDB" id="A0A955DZG7"/>
<keyword evidence="12" id="KW-0121">Carboxypeptidase</keyword>
<evidence type="ECO:0000256" key="8">
    <source>
        <dbReference type="PIRSR" id="PIRSR618044-2"/>
    </source>
</evidence>
<evidence type="ECO:0000256" key="5">
    <source>
        <dbReference type="ARBA" id="ARBA00022984"/>
    </source>
</evidence>
<evidence type="ECO:0000256" key="1">
    <source>
        <dbReference type="ARBA" id="ARBA00007164"/>
    </source>
</evidence>
<evidence type="ECO:0000256" key="7">
    <source>
        <dbReference type="PIRSR" id="PIRSR618044-1"/>
    </source>
</evidence>
<keyword evidence="3" id="KW-0378">Hydrolase</keyword>
<keyword evidence="2" id="KW-0732">Signal</keyword>
<feature type="transmembrane region" description="Helical" evidence="10">
    <location>
        <begin position="6"/>
        <end position="24"/>
    </location>
</feature>
<dbReference type="SUPFAM" id="SSF56601">
    <property type="entry name" value="beta-lactamase/transpeptidase-like"/>
    <property type="match status" value="1"/>
</dbReference>
<name>A0A955DZG7_UNCKA</name>
<gene>
    <name evidence="12" type="ORF">KDA10_01525</name>
</gene>
<dbReference type="EMBL" id="JAGQNY010000005">
    <property type="protein sequence ID" value="MCA9302031.1"/>
    <property type="molecule type" value="Genomic_DNA"/>
</dbReference>
<comment type="caution">
    <text evidence="12">The sequence shown here is derived from an EMBL/GenBank/DDBJ whole genome shotgun (WGS) entry which is preliminary data.</text>
</comment>
<dbReference type="GO" id="GO:0009002">
    <property type="term" value="F:serine-type D-Ala-D-Ala carboxypeptidase activity"/>
    <property type="evidence" value="ECO:0007669"/>
    <property type="project" value="InterPro"/>
</dbReference>
<dbReference type="InterPro" id="IPR012338">
    <property type="entry name" value="Beta-lactam/transpept-like"/>
</dbReference>
<accession>A0A955DZG7</accession>